<dbReference type="Gene3D" id="3.10.450.50">
    <property type="match status" value="1"/>
</dbReference>
<dbReference type="RefSeq" id="WP_151667031.1">
    <property type="nucleotide sequence ID" value="NZ_WBVO01000004.1"/>
</dbReference>
<dbReference type="InterPro" id="IPR004027">
    <property type="entry name" value="SEC_C_motif"/>
</dbReference>
<evidence type="ECO:0000313" key="1">
    <source>
        <dbReference type="EMBL" id="KAB2810242.1"/>
    </source>
</evidence>
<keyword evidence="2" id="KW-1185">Reference proteome</keyword>
<sequence>MTEKTTPNEYKKLLAELNRLSRQSNFLESLFLLIQQNNRYTFAELDRINTRTTLNQNELTFLFGLWLKNKDKDEDPELKVEELAELVHKTLDDIHVALMQNVNPFEYSNIAEAYSQNPEMVKETIFYSGTGSYDTQLIDHLVDKYKHDENWLKAKYGFSIQDLIDFYTVLRMTIDLRANLPVQNEHGHPNYLCISNYYFEKNPKLLEVSKAFSIQDSSHYNASLSDIGDMNEFRFNPIWQEDSQLVVPLAFTLAEAIYDGPFYWMLQDDSYRDKALKHRGIAAEEMTFKLLRKVFNTEEVYLGVEVKLSKGNTLTDLDVCVIHRDTMIIFQVKSKRLTQLARQGDIETYERDFHKAVGLAHEQAILPIPYILDGSAKVFNSNQQLVDIGNIKKVATVCVVLDPYPSIAIHTMLHFHNQEVRPIAMSMYDLEIIVTYLNTPDELIRFFIERTEFGHQYHSDTETSYLGFFLREGGFVKRKENEKVMLDGSLAKQFDKEFFTKSYQSYQRRLAKLASGVGRNNRCICMSGKKYKNCCLRYTQVSASS</sequence>
<name>A0A6N6RL31_9FLAO</name>
<evidence type="ECO:0000313" key="2">
    <source>
        <dbReference type="Proteomes" id="UP000468650"/>
    </source>
</evidence>
<dbReference type="Proteomes" id="UP000468650">
    <property type="component" value="Unassembled WGS sequence"/>
</dbReference>
<protein>
    <submittedName>
        <fullName evidence="1">SEC-C domain-containing protein</fullName>
    </submittedName>
</protein>
<dbReference type="EMBL" id="WBVO01000004">
    <property type="protein sequence ID" value="KAB2810242.1"/>
    <property type="molecule type" value="Genomic_DNA"/>
</dbReference>
<comment type="caution">
    <text evidence="1">The sequence shown here is derived from an EMBL/GenBank/DDBJ whole genome shotgun (WGS) entry which is preliminary data.</text>
</comment>
<dbReference type="OrthoDB" id="9786424at2"/>
<organism evidence="1 2">
    <name type="scientific">Phaeocystidibacter luteus</name>
    <dbReference type="NCBI Taxonomy" id="911197"/>
    <lineage>
        <taxon>Bacteria</taxon>
        <taxon>Pseudomonadati</taxon>
        <taxon>Bacteroidota</taxon>
        <taxon>Flavobacteriia</taxon>
        <taxon>Flavobacteriales</taxon>
        <taxon>Phaeocystidibacteraceae</taxon>
        <taxon>Phaeocystidibacter</taxon>
    </lineage>
</organism>
<dbReference type="AlphaFoldDB" id="A0A6N6RL31"/>
<dbReference type="Pfam" id="PF02810">
    <property type="entry name" value="SEC-C"/>
    <property type="match status" value="1"/>
</dbReference>
<gene>
    <name evidence="1" type="ORF">F8C67_06570</name>
</gene>
<proteinExistence type="predicted"/>
<accession>A0A6N6RL31</accession>
<reference evidence="1 2" key="1">
    <citation type="submission" date="2019-09" db="EMBL/GenBank/DDBJ databases">
        <title>Genomes of family Cryomorphaceae.</title>
        <authorList>
            <person name="Bowman J.P."/>
        </authorList>
    </citation>
    <scope>NUCLEOTIDE SEQUENCE [LARGE SCALE GENOMIC DNA]</scope>
    <source>
        <strain evidence="1 2">LMG 25704</strain>
    </source>
</reference>
<dbReference type="SUPFAM" id="SSF103642">
    <property type="entry name" value="Sec-C motif"/>
    <property type="match status" value="1"/>
</dbReference>